<dbReference type="Proteomes" id="UP000708148">
    <property type="component" value="Unassembled WGS sequence"/>
</dbReference>
<comment type="cofactor">
    <cofactor evidence="1">
        <name>Mn(2+)</name>
        <dbReference type="ChEBI" id="CHEBI:29035"/>
    </cofactor>
</comment>
<keyword evidence="5" id="KW-0464">Manganese</keyword>
<reference evidence="7" key="1">
    <citation type="submission" date="2020-12" db="EMBL/GenBank/DDBJ databases">
        <authorList>
            <person name="Iha C."/>
        </authorList>
    </citation>
    <scope>NUCLEOTIDE SEQUENCE</scope>
</reference>
<dbReference type="Gene3D" id="3.40.350.10">
    <property type="entry name" value="Creatinase/prolidase N-terminal domain"/>
    <property type="match status" value="1"/>
</dbReference>
<dbReference type="GO" id="GO:0006508">
    <property type="term" value="P:proteolysis"/>
    <property type="evidence" value="ECO:0007669"/>
    <property type="project" value="TreeGrafter"/>
</dbReference>
<dbReference type="SUPFAM" id="SSF55920">
    <property type="entry name" value="Creatinase/aminopeptidase"/>
    <property type="match status" value="1"/>
</dbReference>
<name>A0A8S1IL57_9CHLO</name>
<dbReference type="PANTHER" id="PTHR43226:SF4">
    <property type="entry name" value="XAA-PRO AMINOPEPTIDASE 3"/>
    <property type="match status" value="1"/>
</dbReference>
<dbReference type="InterPro" id="IPR029149">
    <property type="entry name" value="Creatin/AminoP/Spt16_N"/>
</dbReference>
<dbReference type="InterPro" id="IPR007865">
    <property type="entry name" value="Aminopep_P_N"/>
</dbReference>
<dbReference type="OrthoDB" id="4215474at2759"/>
<evidence type="ECO:0000313" key="8">
    <source>
        <dbReference type="Proteomes" id="UP000708148"/>
    </source>
</evidence>
<dbReference type="InterPro" id="IPR000994">
    <property type="entry name" value="Pept_M24"/>
</dbReference>
<feature type="domain" description="Aminopeptidase P N-terminal" evidence="6">
    <location>
        <begin position="49"/>
        <end position="186"/>
    </location>
</feature>
<evidence type="ECO:0000256" key="1">
    <source>
        <dbReference type="ARBA" id="ARBA00001936"/>
    </source>
</evidence>
<dbReference type="InterPro" id="IPR052433">
    <property type="entry name" value="X-Pro_dipept-like"/>
</dbReference>
<sequence length="493" mass="53419">MLSGLLRRCGGRPGGRDWSRCWRRGLVAGQPIHDTHPEVLAVGELAPGLGAWEFAQRRRRLAAKMPPRSVAVLSSTGESAMVGLKSPSRQDSNFLYLTGVTQRAVAVIKQLGSASKDPGDHFFALFVPAPSERDCWDGKRMDHRAAVECFGAHEAFPMAMLSHKLPQLVRDASAVLFDLDREPESRDLVAEVKAMLVARALGQVEPLGPYVHALRWRKSPAEIQLLGRSASLAASALRRCMEISRPGVAEATLAATFEYLCKVGGAQNLAYPAIAASGPDCCAIHYSRNDKTVRERDLILMDAGCELFGYASGVTRTWPATGRFSGPQRDLYEVVRAVHRCCLLACQPGMSLMQMHHMSVQTLCEGLHSLGIGSASVSTLMKGAYKKFYPHMIGHYLGIDVHDTTHVPWESPLEPGVVLGLQPGLYIPDEDGFGAFRGLGVRIEDGVVVTEQGPRVLSGGAPIEAEHIEAVVGWDVACDGDEDDFEELAICGS</sequence>
<evidence type="ECO:0000259" key="6">
    <source>
        <dbReference type="SMART" id="SM01011"/>
    </source>
</evidence>
<proteinExistence type="inferred from homology"/>
<accession>A0A8S1IL57</accession>
<protein>
    <recommendedName>
        <fullName evidence="6">Aminopeptidase P N-terminal domain-containing protein</fullName>
    </recommendedName>
</protein>
<evidence type="ECO:0000256" key="3">
    <source>
        <dbReference type="ARBA" id="ARBA00022723"/>
    </source>
</evidence>
<keyword evidence="8" id="KW-1185">Reference proteome</keyword>
<dbReference type="GO" id="GO:0005739">
    <property type="term" value="C:mitochondrion"/>
    <property type="evidence" value="ECO:0007669"/>
    <property type="project" value="TreeGrafter"/>
</dbReference>
<evidence type="ECO:0000256" key="5">
    <source>
        <dbReference type="ARBA" id="ARBA00023211"/>
    </source>
</evidence>
<dbReference type="PANTHER" id="PTHR43226">
    <property type="entry name" value="XAA-PRO AMINOPEPTIDASE 3"/>
    <property type="match status" value="1"/>
</dbReference>
<gene>
    <name evidence="7" type="ORF">OSTQU699_LOCUS675</name>
</gene>
<comment type="caution">
    <text evidence="7">The sequence shown here is derived from an EMBL/GenBank/DDBJ whole genome shotgun (WGS) entry which is preliminary data.</text>
</comment>
<keyword evidence="3" id="KW-0479">Metal-binding</keyword>
<dbReference type="InterPro" id="IPR036005">
    <property type="entry name" value="Creatinase/aminopeptidase-like"/>
</dbReference>
<organism evidence="7 8">
    <name type="scientific">Ostreobium quekettii</name>
    <dbReference type="NCBI Taxonomy" id="121088"/>
    <lineage>
        <taxon>Eukaryota</taxon>
        <taxon>Viridiplantae</taxon>
        <taxon>Chlorophyta</taxon>
        <taxon>core chlorophytes</taxon>
        <taxon>Ulvophyceae</taxon>
        <taxon>TCBD clade</taxon>
        <taxon>Bryopsidales</taxon>
        <taxon>Ostreobineae</taxon>
        <taxon>Ostreobiaceae</taxon>
        <taxon>Ostreobium</taxon>
    </lineage>
</organism>
<dbReference type="SUPFAM" id="SSF53092">
    <property type="entry name" value="Creatinase/prolidase N-terminal domain"/>
    <property type="match status" value="1"/>
</dbReference>
<dbReference type="GO" id="GO:0070006">
    <property type="term" value="F:metalloaminopeptidase activity"/>
    <property type="evidence" value="ECO:0007669"/>
    <property type="project" value="InterPro"/>
</dbReference>
<dbReference type="SMART" id="SM01011">
    <property type="entry name" value="AMP_N"/>
    <property type="match status" value="1"/>
</dbReference>
<evidence type="ECO:0000256" key="2">
    <source>
        <dbReference type="ARBA" id="ARBA00008766"/>
    </source>
</evidence>
<dbReference type="EMBL" id="CAJHUC010000331">
    <property type="protein sequence ID" value="CAD7695314.1"/>
    <property type="molecule type" value="Genomic_DNA"/>
</dbReference>
<comment type="similarity">
    <text evidence="2">Belongs to the peptidase M24B family.</text>
</comment>
<evidence type="ECO:0000313" key="7">
    <source>
        <dbReference type="EMBL" id="CAD7695314.1"/>
    </source>
</evidence>
<dbReference type="AlphaFoldDB" id="A0A8S1IL57"/>
<evidence type="ECO:0000256" key="4">
    <source>
        <dbReference type="ARBA" id="ARBA00022801"/>
    </source>
</evidence>
<dbReference type="Gene3D" id="3.90.230.10">
    <property type="entry name" value="Creatinase/methionine aminopeptidase superfamily"/>
    <property type="match status" value="1"/>
</dbReference>
<dbReference type="Pfam" id="PF00557">
    <property type="entry name" value="Peptidase_M24"/>
    <property type="match status" value="1"/>
</dbReference>
<dbReference type="CDD" id="cd01087">
    <property type="entry name" value="Prolidase"/>
    <property type="match status" value="1"/>
</dbReference>
<dbReference type="Pfam" id="PF05195">
    <property type="entry name" value="AMP_N"/>
    <property type="match status" value="1"/>
</dbReference>
<keyword evidence="4" id="KW-0378">Hydrolase</keyword>
<dbReference type="GO" id="GO:0030145">
    <property type="term" value="F:manganese ion binding"/>
    <property type="evidence" value="ECO:0007669"/>
    <property type="project" value="InterPro"/>
</dbReference>